<organism evidence="3 4">
    <name type="scientific">Pararge aegeria aegeria</name>
    <dbReference type="NCBI Taxonomy" id="348720"/>
    <lineage>
        <taxon>Eukaryota</taxon>
        <taxon>Metazoa</taxon>
        <taxon>Ecdysozoa</taxon>
        <taxon>Arthropoda</taxon>
        <taxon>Hexapoda</taxon>
        <taxon>Insecta</taxon>
        <taxon>Pterygota</taxon>
        <taxon>Neoptera</taxon>
        <taxon>Endopterygota</taxon>
        <taxon>Lepidoptera</taxon>
        <taxon>Glossata</taxon>
        <taxon>Ditrysia</taxon>
        <taxon>Papilionoidea</taxon>
        <taxon>Nymphalidae</taxon>
        <taxon>Satyrinae</taxon>
        <taxon>Satyrini</taxon>
        <taxon>Parargina</taxon>
        <taxon>Pararge</taxon>
    </lineage>
</organism>
<evidence type="ECO:0000313" key="3">
    <source>
        <dbReference type="EMBL" id="CAH2230022.1"/>
    </source>
</evidence>
<evidence type="ECO:0000256" key="2">
    <source>
        <dbReference type="SAM" id="MobiDB-lite"/>
    </source>
</evidence>
<proteinExistence type="predicted"/>
<feature type="coiled-coil region" evidence="1">
    <location>
        <begin position="656"/>
        <end position="712"/>
    </location>
</feature>
<evidence type="ECO:0000313" key="4">
    <source>
        <dbReference type="Proteomes" id="UP000838756"/>
    </source>
</evidence>
<accession>A0A8S4R549</accession>
<feature type="region of interest" description="Disordered" evidence="2">
    <location>
        <begin position="1"/>
        <end position="142"/>
    </location>
</feature>
<dbReference type="AlphaFoldDB" id="A0A8S4R549"/>
<protein>
    <submittedName>
        <fullName evidence="3">Jg20232 protein</fullName>
    </submittedName>
</protein>
<feature type="region of interest" description="Disordered" evidence="2">
    <location>
        <begin position="155"/>
        <end position="221"/>
    </location>
</feature>
<gene>
    <name evidence="3" type="primary">jg20232</name>
    <name evidence="3" type="ORF">PAEG_LOCUS9299</name>
</gene>
<feature type="compositionally biased region" description="Acidic residues" evidence="2">
    <location>
        <begin position="92"/>
        <end position="101"/>
    </location>
</feature>
<dbReference type="Proteomes" id="UP000838756">
    <property type="component" value="Unassembled WGS sequence"/>
</dbReference>
<sequence>MDESQKDLPQTSENKQVLPDVVHSQHIPTIGAVVKDTDSETVARESEQEVDRDVSHDNNDVTTESISEHIPYQVESITESEPGPSQSKDLPEPEPEPESEPENVSKHISLNPPTCHATASPNQQDSSHHSTSWNLEINQSDNHISEESPVILALSSDTSKDVQKSKPASSDPSNITPQDSPRSEYIDSLNSSLNDNPHSKSIPEQSSPSLEKSPESLEQCSSGSEEIIKLDIRGQAACKFPLQAAKIIFGPPPSGSTVIGPTIDYIPLFQNSLSPCLVGANDGFIIEEVFEEITSPLKTCTPDKSLTPSSGSEKIEQDVLVEEIIVEEDLKERCSKDTPPKSFIPDETMSFTTMSTDYKTICEEYNIKLVHLEEAISKRDLLIEELTVSLQRSVDEKDNLKHENDHLIHEVQNLQHVIGERSQSEHDTIKAHLSDFIKYQSLIKGDSTKYYSALMSGTTSLQSSNGEKDMDREEITVNYSKSDLRSSPSDEFQTGFENKLTVILNSFEGCIEDNMRNKLRESLIHLLCDEIGKMRVDFDTDLKELETQMNQDKQTGVVESRRLRELLGSVKAGSADIDVLRKELSVKHEKEMENLRTYFEKKCSDMERSYSEEVWRARVSGAAGGAEPDPAAGDARRRASSADFSPLYLETSTPVESTLKQINKKLQQQLEELKAEHIAYVNELQARHRETVASLDEQIIRLKAHIQTTENTEPNVSLYQQDIDLELEKVSVTLACLS</sequence>
<feature type="compositionally biased region" description="Basic and acidic residues" evidence="2">
    <location>
        <begin position="35"/>
        <end position="59"/>
    </location>
</feature>
<comment type="caution">
    <text evidence="3">The sequence shown here is derived from an EMBL/GenBank/DDBJ whole genome shotgun (WGS) entry which is preliminary data.</text>
</comment>
<evidence type="ECO:0000256" key="1">
    <source>
        <dbReference type="SAM" id="Coils"/>
    </source>
</evidence>
<feature type="coiled-coil region" evidence="1">
    <location>
        <begin position="383"/>
        <end position="417"/>
    </location>
</feature>
<name>A0A8S4R549_9NEOP</name>
<dbReference type="EMBL" id="CAKXAJ010024767">
    <property type="protein sequence ID" value="CAH2230022.1"/>
    <property type="molecule type" value="Genomic_DNA"/>
</dbReference>
<reference evidence="3" key="1">
    <citation type="submission" date="2022-03" db="EMBL/GenBank/DDBJ databases">
        <authorList>
            <person name="Lindestad O."/>
        </authorList>
    </citation>
    <scope>NUCLEOTIDE SEQUENCE</scope>
</reference>
<dbReference type="OrthoDB" id="2020852at2759"/>
<feature type="compositionally biased region" description="Polar residues" evidence="2">
    <location>
        <begin position="75"/>
        <end position="88"/>
    </location>
</feature>
<feature type="compositionally biased region" description="Low complexity" evidence="2">
    <location>
        <begin position="203"/>
        <end position="219"/>
    </location>
</feature>
<keyword evidence="1" id="KW-0175">Coiled coil</keyword>
<keyword evidence="4" id="KW-1185">Reference proteome</keyword>
<feature type="compositionally biased region" description="Polar residues" evidence="2">
    <location>
        <begin position="106"/>
        <end position="142"/>
    </location>
</feature>
<feature type="compositionally biased region" description="Polar residues" evidence="2">
    <location>
        <begin position="166"/>
        <end position="180"/>
    </location>
</feature>